<gene>
    <name evidence="1" type="ORF">GQR91_18605</name>
    <name evidence="2" type="ORF">SAMN05216557_107117</name>
</gene>
<reference evidence="1 4" key="2">
    <citation type="submission" date="2019-12" db="EMBL/GenBank/DDBJ databases">
        <authorList>
            <person name="Zheng J."/>
        </authorList>
    </citation>
    <scope>NUCLEOTIDE SEQUENCE [LARGE SCALE GENOMIC DNA]</scope>
    <source>
        <strain evidence="1 4">DSM 27347</strain>
    </source>
</reference>
<evidence type="ECO:0000313" key="2">
    <source>
        <dbReference type="EMBL" id="SDF90696.1"/>
    </source>
</evidence>
<reference evidence="2 3" key="1">
    <citation type="submission" date="2016-10" db="EMBL/GenBank/DDBJ databases">
        <authorList>
            <person name="Varghese N."/>
            <person name="Submissions S."/>
        </authorList>
    </citation>
    <scope>NUCLEOTIDE SEQUENCE [LARGE SCALE GENOMIC DNA]</scope>
    <source>
        <strain evidence="2 3">S7-754</strain>
    </source>
</reference>
<organism evidence="2 3">
    <name type="scientific">Sphingomonas carotinifaciens</name>
    <dbReference type="NCBI Taxonomy" id="1166323"/>
    <lineage>
        <taxon>Bacteria</taxon>
        <taxon>Pseudomonadati</taxon>
        <taxon>Pseudomonadota</taxon>
        <taxon>Alphaproteobacteria</taxon>
        <taxon>Sphingomonadales</taxon>
        <taxon>Sphingomonadaceae</taxon>
        <taxon>Sphingomonas</taxon>
    </lineage>
</organism>
<proteinExistence type="predicted"/>
<sequence>MPEFIITPVFRVEELASSARETALAWGRQHAVPDDWYECVIDDFATVCSIIGVDLAMRPVRLFGGGTRQEPRVLFSGFSSQGDGASFEGSYRYAKRSTAEIRAHAPTDNDLHRVADTLATIQRRNIYQLEALIRQQGRYCHEYTMTITVERASPTGQTPTVTAEDQVIEAIRDLARWLYRRLESEYDHLTSDAEIDAALRANDHTFTEAGVRFP</sequence>
<name>A0A1G7PWQ5_9SPHN</name>
<dbReference type="RefSeq" id="WP_149683113.1">
    <property type="nucleotide sequence ID" value="NZ_FNBI01000007.1"/>
</dbReference>
<dbReference type="Proteomes" id="UP000436801">
    <property type="component" value="Unassembled WGS sequence"/>
</dbReference>
<dbReference type="OrthoDB" id="791062at2"/>
<evidence type="ECO:0000313" key="3">
    <source>
        <dbReference type="Proteomes" id="UP000323502"/>
    </source>
</evidence>
<keyword evidence="3" id="KW-1185">Reference proteome</keyword>
<dbReference type="EMBL" id="FNBI01000007">
    <property type="protein sequence ID" value="SDF90696.1"/>
    <property type="molecule type" value="Genomic_DNA"/>
</dbReference>
<evidence type="ECO:0000313" key="1">
    <source>
        <dbReference type="EMBL" id="MWC45630.1"/>
    </source>
</evidence>
<dbReference type="AlphaFoldDB" id="A0A1G7PWQ5"/>
<dbReference type="EMBL" id="WSUT01000007">
    <property type="protein sequence ID" value="MWC45630.1"/>
    <property type="molecule type" value="Genomic_DNA"/>
</dbReference>
<evidence type="ECO:0000313" key="4">
    <source>
        <dbReference type="Proteomes" id="UP000436801"/>
    </source>
</evidence>
<protein>
    <submittedName>
        <fullName evidence="1">Antitoxin of toxin-antitoxin stability system</fullName>
    </submittedName>
</protein>
<dbReference type="Proteomes" id="UP000323502">
    <property type="component" value="Unassembled WGS sequence"/>
</dbReference>
<accession>A0A1G7PWQ5</accession>